<organism evidence="2 3">
    <name type="scientific">Durusdinium trenchii</name>
    <dbReference type="NCBI Taxonomy" id="1381693"/>
    <lineage>
        <taxon>Eukaryota</taxon>
        <taxon>Sar</taxon>
        <taxon>Alveolata</taxon>
        <taxon>Dinophyceae</taxon>
        <taxon>Suessiales</taxon>
        <taxon>Symbiodiniaceae</taxon>
        <taxon>Durusdinium</taxon>
    </lineage>
</organism>
<feature type="region of interest" description="Disordered" evidence="1">
    <location>
        <begin position="27"/>
        <end position="46"/>
    </location>
</feature>
<evidence type="ECO:0000256" key="1">
    <source>
        <dbReference type="SAM" id="MobiDB-lite"/>
    </source>
</evidence>
<dbReference type="EMBL" id="CAXAMM010004247">
    <property type="protein sequence ID" value="CAK9002995.1"/>
    <property type="molecule type" value="Genomic_DNA"/>
</dbReference>
<reference evidence="2 3" key="1">
    <citation type="submission" date="2024-02" db="EMBL/GenBank/DDBJ databases">
        <authorList>
            <person name="Chen Y."/>
            <person name="Shah S."/>
            <person name="Dougan E. K."/>
            <person name="Thang M."/>
            <person name="Chan C."/>
        </authorList>
    </citation>
    <scope>NUCLEOTIDE SEQUENCE [LARGE SCALE GENOMIC DNA]</scope>
</reference>
<comment type="caution">
    <text evidence="2">The sequence shown here is derived from an EMBL/GenBank/DDBJ whole genome shotgun (WGS) entry which is preliminary data.</text>
</comment>
<sequence length="56" mass="6336">VKALDPPLNQTPSTETRETLITLIRSRKPMRGNAQQPCHYEGGRSAQVRMHLHKGE</sequence>
<protein>
    <submittedName>
        <fullName evidence="2">Uncharacterized protein</fullName>
    </submittedName>
</protein>
<gene>
    <name evidence="2" type="ORF">SCF082_LOCUS7560</name>
</gene>
<evidence type="ECO:0000313" key="3">
    <source>
        <dbReference type="Proteomes" id="UP001642464"/>
    </source>
</evidence>
<feature type="non-terminal residue" evidence="2">
    <location>
        <position position="1"/>
    </location>
</feature>
<feature type="non-terminal residue" evidence="2">
    <location>
        <position position="56"/>
    </location>
</feature>
<name>A0ABP0INS4_9DINO</name>
<accession>A0ABP0INS4</accession>
<proteinExistence type="predicted"/>
<dbReference type="Proteomes" id="UP001642464">
    <property type="component" value="Unassembled WGS sequence"/>
</dbReference>
<evidence type="ECO:0000313" key="2">
    <source>
        <dbReference type="EMBL" id="CAK9002995.1"/>
    </source>
</evidence>
<keyword evidence="3" id="KW-1185">Reference proteome</keyword>